<protein>
    <submittedName>
        <fullName evidence="2">Os10g0116550 protein</fullName>
    </submittedName>
</protein>
<dbReference type="AlphaFoldDB" id="A0A0P0XR67"/>
<evidence type="ECO:0000313" key="2">
    <source>
        <dbReference type="EMBL" id="BAT09665.1"/>
    </source>
</evidence>
<dbReference type="EMBL" id="AP014966">
    <property type="protein sequence ID" value="BAT09665.1"/>
    <property type="molecule type" value="Genomic_DNA"/>
</dbReference>
<reference evidence="3" key="1">
    <citation type="journal article" date="2005" name="Nature">
        <title>The map-based sequence of the rice genome.</title>
        <authorList>
            <consortium name="International rice genome sequencing project (IRGSP)"/>
            <person name="Matsumoto T."/>
            <person name="Wu J."/>
            <person name="Kanamori H."/>
            <person name="Katayose Y."/>
            <person name="Fujisawa M."/>
            <person name="Namiki N."/>
            <person name="Mizuno H."/>
            <person name="Yamamoto K."/>
            <person name="Antonio B.A."/>
            <person name="Baba T."/>
            <person name="Sakata K."/>
            <person name="Nagamura Y."/>
            <person name="Aoki H."/>
            <person name="Arikawa K."/>
            <person name="Arita K."/>
            <person name="Bito T."/>
            <person name="Chiden Y."/>
            <person name="Fujitsuka N."/>
            <person name="Fukunaka R."/>
            <person name="Hamada M."/>
            <person name="Harada C."/>
            <person name="Hayashi A."/>
            <person name="Hijishita S."/>
            <person name="Honda M."/>
            <person name="Hosokawa S."/>
            <person name="Ichikawa Y."/>
            <person name="Idonuma A."/>
            <person name="Iijima M."/>
            <person name="Ikeda M."/>
            <person name="Ikeno M."/>
            <person name="Ito K."/>
            <person name="Ito S."/>
            <person name="Ito T."/>
            <person name="Ito Y."/>
            <person name="Ito Y."/>
            <person name="Iwabuchi A."/>
            <person name="Kamiya K."/>
            <person name="Karasawa W."/>
            <person name="Kurita K."/>
            <person name="Katagiri S."/>
            <person name="Kikuta A."/>
            <person name="Kobayashi H."/>
            <person name="Kobayashi N."/>
            <person name="Machita K."/>
            <person name="Maehara T."/>
            <person name="Masukawa M."/>
            <person name="Mizubayashi T."/>
            <person name="Mukai Y."/>
            <person name="Nagasaki H."/>
            <person name="Nagata Y."/>
            <person name="Naito S."/>
            <person name="Nakashima M."/>
            <person name="Nakama Y."/>
            <person name="Nakamichi Y."/>
            <person name="Nakamura M."/>
            <person name="Meguro A."/>
            <person name="Negishi M."/>
            <person name="Ohta I."/>
            <person name="Ohta T."/>
            <person name="Okamoto M."/>
            <person name="Ono N."/>
            <person name="Saji S."/>
            <person name="Sakaguchi M."/>
            <person name="Sakai K."/>
            <person name="Shibata M."/>
            <person name="Shimokawa T."/>
            <person name="Song J."/>
            <person name="Takazaki Y."/>
            <person name="Terasawa K."/>
            <person name="Tsugane M."/>
            <person name="Tsuji K."/>
            <person name="Ueda S."/>
            <person name="Waki K."/>
            <person name="Yamagata H."/>
            <person name="Yamamoto M."/>
            <person name="Yamamoto S."/>
            <person name="Yamane H."/>
            <person name="Yoshiki S."/>
            <person name="Yoshihara R."/>
            <person name="Yukawa K."/>
            <person name="Zhong H."/>
            <person name="Yano M."/>
            <person name="Yuan Q."/>
            <person name="Ouyang S."/>
            <person name="Liu J."/>
            <person name="Jones K.M."/>
            <person name="Gansberger K."/>
            <person name="Moffat K."/>
            <person name="Hill J."/>
            <person name="Bera J."/>
            <person name="Fadrosh D."/>
            <person name="Jin S."/>
            <person name="Johri S."/>
            <person name="Kim M."/>
            <person name="Overton L."/>
            <person name="Reardon M."/>
            <person name="Tsitrin T."/>
            <person name="Vuong H."/>
            <person name="Weaver B."/>
            <person name="Ciecko A."/>
            <person name="Tallon L."/>
            <person name="Jackson J."/>
            <person name="Pai G."/>
            <person name="Aken S.V."/>
            <person name="Utterback T."/>
            <person name="Reidmuller S."/>
            <person name="Feldblyum T."/>
            <person name="Hsiao J."/>
            <person name="Zismann V."/>
            <person name="Iobst S."/>
            <person name="de Vazeille A.R."/>
            <person name="Buell C.R."/>
            <person name="Ying K."/>
            <person name="Li Y."/>
            <person name="Lu T."/>
            <person name="Huang Y."/>
            <person name="Zhao Q."/>
            <person name="Feng Q."/>
            <person name="Zhang L."/>
            <person name="Zhu J."/>
            <person name="Weng Q."/>
            <person name="Mu J."/>
            <person name="Lu Y."/>
            <person name="Fan D."/>
            <person name="Liu Y."/>
            <person name="Guan J."/>
            <person name="Zhang Y."/>
            <person name="Yu S."/>
            <person name="Liu X."/>
            <person name="Zhang Y."/>
            <person name="Hong G."/>
            <person name="Han B."/>
            <person name="Choisne N."/>
            <person name="Demange N."/>
            <person name="Orjeda G."/>
            <person name="Samain S."/>
            <person name="Cattolico L."/>
            <person name="Pelletier E."/>
            <person name="Couloux A."/>
            <person name="Segurens B."/>
            <person name="Wincker P."/>
            <person name="D'Hont A."/>
            <person name="Scarpelli C."/>
            <person name="Weissenbach J."/>
            <person name="Salanoubat M."/>
            <person name="Quetier F."/>
            <person name="Yu Y."/>
            <person name="Kim H.R."/>
            <person name="Rambo T."/>
            <person name="Currie J."/>
            <person name="Collura K."/>
            <person name="Luo M."/>
            <person name="Yang T."/>
            <person name="Ammiraju J.S.S."/>
            <person name="Engler F."/>
            <person name="Soderlund C."/>
            <person name="Wing R.A."/>
            <person name="Palmer L.E."/>
            <person name="de la Bastide M."/>
            <person name="Spiegel L."/>
            <person name="Nascimento L."/>
            <person name="Zutavern T."/>
            <person name="O'Shaughnessy A."/>
            <person name="Dike S."/>
            <person name="Dedhia N."/>
            <person name="Preston R."/>
            <person name="Balija V."/>
            <person name="McCombie W.R."/>
            <person name="Chow T."/>
            <person name="Chen H."/>
            <person name="Chung M."/>
            <person name="Chen C."/>
            <person name="Shaw J."/>
            <person name="Wu H."/>
            <person name="Hsiao K."/>
            <person name="Chao Y."/>
            <person name="Chu M."/>
            <person name="Cheng C."/>
            <person name="Hour A."/>
            <person name="Lee P."/>
            <person name="Lin S."/>
            <person name="Lin Y."/>
            <person name="Liou J."/>
            <person name="Liu S."/>
            <person name="Hsing Y."/>
            <person name="Raghuvanshi S."/>
            <person name="Mohanty A."/>
            <person name="Bharti A.K."/>
            <person name="Gaur A."/>
            <person name="Gupta V."/>
            <person name="Kumar D."/>
            <person name="Ravi V."/>
            <person name="Vij S."/>
            <person name="Kapur A."/>
            <person name="Khurana P."/>
            <person name="Khurana P."/>
            <person name="Khurana J.P."/>
            <person name="Tyagi A.K."/>
            <person name="Gaikwad K."/>
            <person name="Singh A."/>
            <person name="Dalal V."/>
            <person name="Srivastava S."/>
            <person name="Dixit A."/>
            <person name="Pal A.K."/>
            <person name="Ghazi I.A."/>
            <person name="Yadav M."/>
            <person name="Pandit A."/>
            <person name="Bhargava A."/>
            <person name="Sureshbabu K."/>
            <person name="Batra K."/>
            <person name="Sharma T.R."/>
            <person name="Mohapatra T."/>
            <person name="Singh N.K."/>
            <person name="Messing J."/>
            <person name="Nelson A.B."/>
            <person name="Fuks G."/>
            <person name="Kavchok S."/>
            <person name="Keizer G."/>
            <person name="Linton E."/>
            <person name="Llaca V."/>
            <person name="Song R."/>
            <person name="Tanyolac B."/>
            <person name="Young S."/>
            <person name="Ho-Il K."/>
            <person name="Hahn J.H."/>
            <person name="Sangsakoo G."/>
            <person name="Vanavichit A."/>
            <person name="de Mattos Luiz.A.T."/>
            <person name="Zimmer P.D."/>
            <person name="Malone G."/>
            <person name="Dellagostin O."/>
            <person name="de Oliveira A.C."/>
            <person name="Bevan M."/>
            <person name="Bancroft I."/>
            <person name="Minx P."/>
            <person name="Cordum H."/>
            <person name="Wilson R."/>
            <person name="Cheng Z."/>
            <person name="Jin W."/>
            <person name="Jiang J."/>
            <person name="Leong S.A."/>
            <person name="Iwama H."/>
            <person name="Gojobori T."/>
            <person name="Itoh T."/>
            <person name="Niimura Y."/>
            <person name="Fujii Y."/>
            <person name="Habara T."/>
            <person name="Sakai H."/>
            <person name="Sato Y."/>
            <person name="Wilson G."/>
            <person name="Kumar K."/>
            <person name="McCouch S."/>
            <person name="Juretic N."/>
            <person name="Hoen D."/>
            <person name="Wright S."/>
            <person name="Bruskiewich R."/>
            <person name="Bureau T."/>
            <person name="Miyao A."/>
            <person name="Hirochika H."/>
            <person name="Nishikawa T."/>
            <person name="Kadowaki K."/>
            <person name="Sugiura M."/>
            <person name="Burr B."/>
            <person name="Sasaki T."/>
        </authorList>
    </citation>
    <scope>NUCLEOTIDE SEQUENCE [LARGE SCALE GENOMIC DNA]</scope>
    <source>
        <strain evidence="3">cv. Nipponbare</strain>
    </source>
</reference>
<evidence type="ECO:0000256" key="1">
    <source>
        <dbReference type="SAM" id="MobiDB-lite"/>
    </source>
</evidence>
<dbReference type="PaxDb" id="39947-A0A0P0XR67"/>
<keyword evidence="3" id="KW-1185">Reference proteome</keyword>
<name>A0A0P0XR67_ORYSJ</name>
<reference evidence="2 3" key="3">
    <citation type="journal article" date="2013" name="Rice">
        <title>Improvement of the Oryza sativa Nipponbare reference genome using next generation sequence and optical map data.</title>
        <authorList>
            <person name="Kawahara Y."/>
            <person name="de la Bastide M."/>
            <person name="Hamilton J.P."/>
            <person name="Kanamori H."/>
            <person name="McCombie W.R."/>
            <person name="Ouyang S."/>
            <person name="Schwartz D.C."/>
            <person name="Tanaka T."/>
            <person name="Wu J."/>
            <person name="Zhou S."/>
            <person name="Childs K.L."/>
            <person name="Davidson R.M."/>
            <person name="Lin H."/>
            <person name="Quesada-Ocampo L."/>
            <person name="Vaillancourt B."/>
            <person name="Sakai H."/>
            <person name="Lee S.S."/>
            <person name="Kim J."/>
            <person name="Numa H."/>
            <person name="Itoh T."/>
            <person name="Buell C.R."/>
            <person name="Matsumoto T."/>
        </authorList>
    </citation>
    <scope>NUCLEOTIDE SEQUENCE [LARGE SCALE GENOMIC DNA]</scope>
    <source>
        <strain evidence="3">cv. Nipponbare</strain>
    </source>
</reference>
<gene>
    <name evidence="2" type="ordered locus">Os10g0116550</name>
    <name evidence="2" type="ORF">OSNPB_100116550</name>
</gene>
<organism evidence="2 3">
    <name type="scientific">Oryza sativa subsp. japonica</name>
    <name type="common">Rice</name>
    <dbReference type="NCBI Taxonomy" id="39947"/>
    <lineage>
        <taxon>Eukaryota</taxon>
        <taxon>Viridiplantae</taxon>
        <taxon>Streptophyta</taxon>
        <taxon>Embryophyta</taxon>
        <taxon>Tracheophyta</taxon>
        <taxon>Spermatophyta</taxon>
        <taxon>Magnoliopsida</taxon>
        <taxon>Liliopsida</taxon>
        <taxon>Poales</taxon>
        <taxon>Poaceae</taxon>
        <taxon>BOP clade</taxon>
        <taxon>Oryzoideae</taxon>
        <taxon>Oryzeae</taxon>
        <taxon>Oryzinae</taxon>
        <taxon>Oryza</taxon>
        <taxon>Oryza sativa</taxon>
    </lineage>
</organism>
<dbReference type="InParanoid" id="A0A0P0XR67"/>
<sequence length="115" mass="11865">MEFDGYSSPLTANQASPASLAIPTASPPRQTASPLHWVDELPTAAWSGRLQPPSSSSAGGHGGLLMIHYSDLACPFQFFSSLAASSYPAACGDILGAASTTAAIPTAKRWCVARD</sequence>
<accession>A0A0P0XR67</accession>
<proteinExistence type="predicted"/>
<evidence type="ECO:0000313" key="3">
    <source>
        <dbReference type="Proteomes" id="UP000059680"/>
    </source>
</evidence>
<dbReference type="Proteomes" id="UP000059680">
    <property type="component" value="Chromosome 10"/>
</dbReference>
<feature type="region of interest" description="Disordered" evidence="1">
    <location>
        <begin position="1"/>
        <end position="34"/>
    </location>
</feature>
<feature type="compositionally biased region" description="Polar residues" evidence="1">
    <location>
        <begin position="8"/>
        <end position="17"/>
    </location>
</feature>
<reference evidence="2 3" key="2">
    <citation type="journal article" date="2013" name="Plant Cell Physiol.">
        <title>Rice Annotation Project Database (RAP-DB): an integrative and interactive database for rice genomics.</title>
        <authorList>
            <person name="Sakai H."/>
            <person name="Lee S.S."/>
            <person name="Tanaka T."/>
            <person name="Numa H."/>
            <person name="Kim J."/>
            <person name="Kawahara Y."/>
            <person name="Wakimoto H."/>
            <person name="Yang C.C."/>
            <person name="Iwamoto M."/>
            <person name="Abe T."/>
            <person name="Yamada Y."/>
            <person name="Muto A."/>
            <person name="Inokuchi H."/>
            <person name="Ikemura T."/>
            <person name="Matsumoto T."/>
            <person name="Sasaki T."/>
            <person name="Itoh T."/>
        </authorList>
    </citation>
    <scope>NUCLEOTIDE SEQUENCE [LARGE SCALE GENOMIC DNA]</scope>
    <source>
        <strain evidence="3">cv. Nipponbare</strain>
    </source>
</reference>